<sequence>MQDWTEKYRPQSLQEIVGNGPAVRQIYEWARSWRRGSPPLIFYGKPGVGKTSAAHALARDMAWEIVELNASDQRTKAIIERVAGTSSTTTSLSGAERKLIILDEADNLHGTADRGGARAIMEIIKNARQPIVLIANDIYGLAKEIKALGEPVLFRAIQARSMVPRLREICRDEGLACSPEALTSIAESAGGDMRSAVNMLYAAAIGREDVGEADVHTNQKDLRATIFDLIAAIFSGKPDADLIRLSRAVEDTPDTIVQWIEGNLHVLRDPERTARAYAAVSRADEWVGLTYRRQYYALWKYAGAMMTIGVKEAAGGSGIHERIMPPARWKRMGGARKQKAVRTSVMQKLSRKLDLPQHTIREEYLTLITLLVEERPLECVREIGLDADELNFFLHDKERVKTVMKALKDLQKAPKKKEEKPVEIEEVPRAEEPPVREERQTPRSQATLFDSF</sequence>
<feature type="compositionally biased region" description="Polar residues" evidence="8">
    <location>
        <begin position="442"/>
        <end position="452"/>
    </location>
</feature>
<feature type="domain" description="AAA+ ATPase" evidence="9">
    <location>
        <begin position="36"/>
        <end position="167"/>
    </location>
</feature>
<feature type="region of interest" description="Disordered" evidence="8">
    <location>
        <begin position="410"/>
        <end position="452"/>
    </location>
</feature>
<evidence type="ECO:0000256" key="4">
    <source>
        <dbReference type="ARBA" id="ARBA00022741"/>
    </source>
</evidence>
<dbReference type="SUPFAM" id="SSF52540">
    <property type="entry name" value="P-loop containing nucleoside triphosphate hydrolases"/>
    <property type="match status" value="1"/>
</dbReference>
<dbReference type="Gene3D" id="3.40.50.300">
    <property type="entry name" value="P-loop containing nucleotide triphosphate hydrolases"/>
    <property type="match status" value="1"/>
</dbReference>
<feature type="binding site" evidence="7">
    <location>
        <begin position="44"/>
        <end position="51"/>
    </location>
    <ligand>
        <name>ATP</name>
        <dbReference type="ChEBI" id="CHEBI:30616"/>
    </ligand>
</feature>
<reference evidence="10 11" key="1">
    <citation type="submission" date="2020-06" db="EMBL/GenBank/DDBJ databases">
        <title>Methanofollis fontis sp. nov., a methanogen isolated from marine sediments near a cold seep at Four-Way Closure Ridge offshore southwestern Taiwan.</title>
        <authorList>
            <person name="Chen S.-C."/>
            <person name="Teng N.-H."/>
            <person name="Lin Y.-S."/>
            <person name="Lai M.-C."/>
            <person name="Chen H.-H."/>
            <person name="Wang C.-C."/>
        </authorList>
    </citation>
    <scope>NUCLEOTIDE SEQUENCE [LARGE SCALE GENOMIC DNA]</scope>
    <source>
        <strain evidence="10 11">DSM 2702</strain>
    </source>
</reference>
<dbReference type="Pfam" id="PF00004">
    <property type="entry name" value="AAA"/>
    <property type="match status" value="1"/>
</dbReference>
<dbReference type="SMART" id="SM00382">
    <property type="entry name" value="AAA"/>
    <property type="match status" value="1"/>
</dbReference>
<dbReference type="Gene3D" id="1.10.8.60">
    <property type="match status" value="1"/>
</dbReference>
<dbReference type="AlphaFoldDB" id="A0A7K4HMV6"/>
<evidence type="ECO:0000256" key="8">
    <source>
        <dbReference type="SAM" id="MobiDB-lite"/>
    </source>
</evidence>
<gene>
    <name evidence="7" type="primary">rfcL</name>
    <name evidence="10" type="ORF">HWN36_02795</name>
</gene>
<proteinExistence type="inferred from homology"/>
<dbReference type="Pfam" id="PF21960">
    <property type="entry name" value="RCF1-5-like_lid"/>
    <property type="match status" value="1"/>
</dbReference>
<keyword evidence="11" id="KW-1185">Reference proteome</keyword>
<dbReference type="InterPro" id="IPR003959">
    <property type="entry name" value="ATPase_AAA_core"/>
</dbReference>
<name>A0A7K4HMV6_9EURY</name>
<dbReference type="InterPro" id="IPR027417">
    <property type="entry name" value="P-loop_NTPase"/>
</dbReference>
<dbReference type="CDD" id="cd00009">
    <property type="entry name" value="AAA"/>
    <property type="match status" value="1"/>
</dbReference>
<comment type="caution">
    <text evidence="10">The sequence shown here is derived from an EMBL/GenBank/DDBJ whole genome shotgun (WGS) entry which is preliminary data.</text>
</comment>
<evidence type="ECO:0000256" key="2">
    <source>
        <dbReference type="ARBA" id="ARBA00014793"/>
    </source>
</evidence>
<accession>A0A7K4HMV6</accession>
<dbReference type="GO" id="GO:0016887">
    <property type="term" value="F:ATP hydrolysis activity"/>
    <property type="evidence" value="ECO:0007669"/>
    <property type="project" value="InterPro"/>
</dbReference>
<feature type="compositionally biased region" description="Basic and acidic residues" evidence="8">
    <location>
        <begin position="410"/>
        <end position="441"/>
    </location>
</feature>
<comment type="subunit">
    <text evidence="7">Heteromultimer composed of small subunits (RfcS) and large subunits (RfcL).</text>
</comment>
<keyword evidence="3 7" id="KW-0235">DNA replication</keyword>
<dbReference type="GO" id="GO:0005524">
    <property type="term" value="F:ATP binding"/>
    <property type="evidence" value="ECO:0007669"/>
    <property type="project" value="UniProtKB-UniRule"/>
</dbReference>
<evidence type="ECO:0000313" key="11">
    <source>
        <dbReference type="Proteomes" id="UP000570823"/>
    </source>
</evidence>
<comment type="similarity">
    <text evidence="1 7">Belongs to the activator 1 small subunits family. RfcL subfamily.</text>
</comment>
<dbReference type="GO" id="GO:0006260">
    <property type="term" value="P:DNA replication"/>
    <property type="evidence" value="ECO:0007669"/>
    <property type="project" value="UniProtKB-UniRule"/>
</dbReference>
<evidence type="ECO:0000259" key="9">
    <source>
        <dbReference type="SMART" id="SM00382"/>
    </source>
</evidence>
<dbReference type="GO" id="GO:0003689">
    <property type="term" value="F:DNA clamp loader activity"/>
    <property type="evidence" value="ECO:0007669"/>
    <property type="project" value="UniProtKB-UniRule"/>
</dbReference>
<evidence type="ECO:0000256" key="6">
    <source>
        <dbReference type="ARBA" id="ARBA00032141"/>
    </source>
</evidence>
<keyword evidence="4 7" id="KW-0547">Nucleotide-binding</keyword>
<dbReference type="InterPro" id="IPR023935">
    <property type="entry name" value="Rep_factor-C_lsu"/>
</dbReference>
<evidence type="ECO:0000256" key="5">
    <source>
        <dbReference type="ARBA" id="ARBA00022840"/>
    </source>
</evidence>
<dbReference type="Proteomes" id="UP000570823">
    <property type="component" value="Unassembled WGS sequence"/>
</dbReference>
<dbReference type="CDD" id="cd18140">
    <property type="entry name" value="HLD_clamp_RFC"/>
    <property type="match status" value="1"/>
</dbReference>
<dbReference type="PANTHER" id="PTHR23389">
    <property type="entry name" value="CHROMOSOME TRANSMISSION FIDELITY FACTOR 18"/>
    <property type="match status" value="1"/>
</dbReference>
<evidence type="ECO:0000256" key="7">
    <source>
        <dbReference type="HAMAP-Rule" id="MF_01508"/>
    </source>
</evidence>
<comment type="function">
    <text evidence="7">Part of the RFC clamp loader complex which loads the PCNA sliding clamp onto DNA.</text>
</comment>
<evidence type="ECO:0000256" key="3">
    <source>
        <dbReference type="ARBA" id="ARBA00022705"/>
    </source>
</evidence>
<dbReference type="InterPro" id="IPR047854">
    <property type="entry name" value="RFC_lid"/>
</dbReference>
<keyword evidence="5 7" id="KW-0067">ATP-binding</keyword>
<dbReference type="PANTHER" id="PTHR23389:SF6">
    <property type="entry name" value="REPLICATION FACTOR C SUBUNIT 1"/>
    <property type="match status" value="1"/>
</dbReference>
<evidence type="ECO:0000256" key="1">
    <source>
        <dbReference type="ARBA" id="ARBA00006878"/>
    </source>
</evidence>
<evidence type="ECO:0000313" key="10">
    <source>
        <dbReference type="EMBL" id="NVO66260.1"/>
    </source>
</evidence>
<dbReference type="InterPro" id="IPR003593">
    <property type="entry name" value="AAA+_ATPase"/>
</dbReference>
<organism evidence="10 11">
    <name type="scientific">Methanofollis tationis</name>
    <dbReference type="NCBI Taxonomy" id="81417"/>
    <lineage>
        <taxon>Archaea</taxon>
        <taxon>Methanobacteriati</taxon>
        <taxon>Methanobacteriota</taxon>
        <taxon>Stenosarchaea group</taxon>
        <taxon>Methanomicrobia</taxon>
        <taxon>Methanomicrobiales</taxon>
        <taxon>Methanomicrobiaceae</taxon>
        <taxon>Methanofollis</taxon>
    </lineage>
</organism>
<dbReference type="OrthoDB" id="8658at2157"/>
<dbReference type="NCBIfam" id="NF003229">
    <property type="entry name" value="PRK04195.1-5"/>
    <property type="match status" value="1"/>
</dbReference>
<dbReference type="EMBL" id="JABXWR010000001">
    <property type="protein sequence ID" value="NVO66260.1"/>
    <property type="molecule type" value="Genomic_DNA"/>
</dbReference>
<dbReference type="RefSeq" id="WP_176789558.1">
    <property type="nucleotide sequence ID" value="NZ_JABXWR010000001.1"/>
</dbReference>
<protein>
    <recommendedName>
        <fullName evidence="2 7">Replication factor C large subunit</fullName>
        <shortName evidence="7">RFC large subunit</shortName>
    </recommendedName>
    <alternativeName>
        <fullName evidence="6 7">Clamp loader large subunit</fullName>
    </alternativeName>
</protein>
<dbReference type="HAMAP" id="MF_01508">
    <property type="entry name" value="RfcL"/>
    <property type="match status" value="1"/>
</dbReference>